<evidence type="ECO:0000313" key="2">
    <source>
        <dbReference type="Proteomes" id="UP001177670"/>
    </source>
</evidence>
<sequence length="76" mass="8742">MGNKTLYRGEKDTIRVQRESIHLDGDLQRISTVGLPQRLYNDLERFPSEEIIIGDVNGQAEARHHEMSNLIPRTDP</sequence>
<protein>
    <submittedName>
        <fullName evidence="1">Uncharacterized protein</fullName>
    </submittedName>
</protein>
<dbReference type="EMBL" id="JAHYIQ010000020">
    <property type="protein sequence ID" value="KAK1123592.1"/>
    <property type="molecule type" value="Genomic_DNA"/>
</dbReference>
<organism evidence="1 2">
    <name type="scientific">Melipona bicolor</name>
    <dbReference type="NCBI Taxonomy" id="60889"/>
    <lineage>
        <taxon>Eukaryota</taxon>
        <taxon>Metazoa</taxon>
        <taxon>Ecdysozoa</taxon>
        <taxon>Arthropoda</taxon>
        <taxon>Hexapoda</taxon>
        <taxon>Insecta</taxon>
        <taxon>Pterygota</taxon>
        <taxon>Neoptera</taxon>
        <taxon>Endopterygota</taxon>
        <taxon>Hymenoptera</taxon>
        <taxon>Apocrita</taxon>
        <taxon>Aculeata</taxon>
        <taxon>Apoidea</taxon>
        <taxon>Anthophila</taxon>
        <taxon>Apidae</taxon>
        <taxon>Melipona</taxon>
    </lineage>
</organism>
<dbReference type="Proteomes" id="UP001177670">
    <property type="component" value="Unassembled WGS sequence"/>
</dbReference>
<keyword evidence="2" id="KW-1185">Reference proteome</keyword>
<comment type="caution">
    <text evidence="1">The sequence shown here is derived from an EMBL/GenBank/DDBJ whole genome shotgun (WGS) entry which is preliminary data.</text>
</comment>
<reference evidence="1" key="1">
    <citation type="submission" date="2021-10" db="EMBL/GenBank/DDBJ databases">
        <title>Melipona bicolor Genome sequencing and assembly.</title>
        <authorList>
            <person name="Araujo N.S."/>
            <person name="Arias M.C."/>
        </authorList>
    </citation>
    <scope>NUCLEOTIDE SEQUENCE</scope>
    <source>
        <strain evidence="1">USP_2M_L1-L4_2017</strain>
        <tissue evidence="1">Whole body</tissue>
    </source>
</reference>
<dbReference type="AlphaFoldDB" id="A0AA40KKE0"/>
<accession>A0AA40KKE0</accession>
<name>A0AA40KKE0_9HYME</name>
<proteinExistence type="predicted"/>
<gene>
    <name evidence="1" type="ORF">K0M31_008293</name>
</gene>
<evidence type="ECO:0000313" key="1">
    <source>
        <dbReference type="EMBL" id="KAK1123592.1"/>
    </source>
</evidence>